<dbReference type="EMBL" id="QJJU01000023">
    <property type="protein sequence ID" value="PXX03209.1"/>
    <property type="molecule type" value="Genomic_DNA"/>
</dbReference>
<dbReference type="Proteomes" id="UP000247781">
    <property type="component" value="Unassembled WGS sequence"/>
</dbReference>
<dbReference type="Pfam" id="PF00535">
    <property type="entry name" value="Glycos_transf_2"/>
    <property type="match status" value="1"/>
</dbReference>
<dbReference type="Gene3D" id="3.90.550.10">
    <property type="entry name" value="Spore Coat Polysaccharide Biosynthesis Protein SpsA, Chain A"/>
    <property type="match status" value="1"/>
</dbReference>
<evidence type="ECO:0000313" key="8">
    <source>
        <dbReference type="EMBL" id="PXX03209.1"/>
    </source>
</evidence>
<keyword evidence="6" id="KW-1133">Transmembrane helix</keyword>
<evidence type="ECO:0000256" key="3">
    <source>
        <dbReference type="ARBA" id="ARBA00022676"/>
    </source>
</evidence>
<protein>
    <submittedName>
        <fullName evidence="8">GT2 family glycosyltransferase</fullName>
    </submittedName>
</protein>
<evidence type="ECO:0000256" key="6">
    <source>
        <dbReference type="SAM" id="Phobius"/>
    </source>
</evidence>
<dbReference type="RefSeq" id="WP_110318988.1">
    <property type="nucleotide sequence ID" value="NZ_QJJU01000023.1"/>
</dbReference>
<evidence type="ECO:0000256" key="2">
    <source>
        <dbReference type="ARBA" id="ARBA00006739"/>
    </source>
</evidence>
<dbReference type="PANTHER" id="PTHR43179">
    <property type="entry name" value="RHAMNOSYLTRANSFERASE WBBL"/>
    <property type="match status" value="1"/>
</dbReference>
<comment type="pathway">
    <text evidence="1">Cell wall biogenesis; cell wall polysaccharide biosynthesis.</text>
</comment>
<feature type="transmembrane region" description="Helical" evidence="6">
    <location>
        <begin position="273"/>
        <end position="294"/>
    </location>
</feature>
<dbReference type="OrthoDB" id="153025at2"/>
<evidence type="ECO:0000256" key="4">
    <source>
        <dbReference type="ARBA" id="ARBA00022679"/>
    </source>
</evidence>
<keyword evidence="9" id="KW-1185">Reference proteome</keyword>
<dbReference type="SUPFAM" id="SSF53448">
    <property type="entry name" value="Nucleotide-diphospho-sugar transferases"/>
    <property type="match status" value="1"/>
</dbReference>
<keyword evidence="5" id="KW-0961">Cell wall biogenesis/degradation</keyword>
<evidence type="ECO:0000259" key="7">
    <source>
        <dbReference type="Pfam" id="PF00535"/>
    </source>
</evidence>
<keyword evidence="6" id="KW-0812">Transmembrane</keyword>
<comment type="similarity">
    <text evidence="2">Belongs to the glycosyltransferase 2 family.</text>
</comment>
<reference evidence="9" key="1">
    <citation type="submission" date="2018-05" db="EMBL/GenBank/DDBJ databases">
        <authorList>
            <person name="Deangelis K."/>
            <person name="Huntemann M."/>
            <person name="Clum A."/>
            <person name="Pillay M."/>
            <person name="Palaniappan K."/>
            <person name="Varghese N."/>
            <person name="Mikhailova N."/>
            <person name="Stamatis D."/>
            <person name="Reddy T."/>
            <person name="Daum C."/>
            <person name="Shapiro N."/>
            <person name="Ivanova N."/>
            <person name="Kyrpides N."/>
            <person name="Woyke T."/>
        </authorList>
    </citation>
    <scope>NUCLEOTIDE SEQUENCE [LARGE SCALE GENOMIC DNA]</scope>
    <source>
        <strain evidence="9">GAS496</strain>
    </source>
</reference>
<dbReference type="AlphaFoldDB" id="A0A318H909"/>
<dbReference type="GO" id="GO:0016757">
    <property type="term" value="F:glycosyltransferase activity"/>
    <property type="evidence" value="ECO:0007669"/>
    <property type="project" value="UniProtKB-KW"/>
</dbReference>
<keyword evidence="3" id="KW-0328">Glycosyltransferase</keyword>
<accession>A0A318H909</accession>
<proteinExistence type="inferred from homology"/>
<sequence>MSDVDVSVVLPCYTEKRLDNIRAALISLRKQTLEPRRIIVAVDNNPSLAALLGDEFDWVTVVLNDEGRGASATRNRGVEFVETDIAAFLDDDETAEPDWLGELTKPFADPGVVGSGGTYEADWETKKPNWFPDEFAWVVGGSYLGLPTETAPIRNVWSGNMAVRTDEFRGVGGFRTEFGKHGSISQPEDTDLCIRMSDATGKHWMYVPSAVILHDVPASRSSFRFFLSRCCSEGAGKALMRNNLDSGSAVNTEHAYVRDVAVAALRRLAELNWTAVLQGLTMLMGLASAGVGYLRGRIMTPRAGSDRW</sequence>
<evidence type="ECO:0000313" key="9">
    <source>
        <dbReference type="Proteomes" id="UP000247781"/>
    </source>
</evidence>
<dbReference type="GO" id="GO:0071555">
    <property type="term" value="P:cell wall organization"/>
    <property type="evidence" value="ECO:0007669"/>
    <property type="project" value="UniProtKB-KW"/>
</dbReference>
<evidence type="ECO:0000256" key="1">
    <source>
        <dbReference type="ARBA" id="ARBA00004776"/>
    </source>
</evidence>
<evidence type="ECO:0000256" key="5">
    <source>
        <dbReference type="ARBA" id="ARBA00023316"/>
    </source>
</evidence>
<comment type="caution">
    <text evidence="8">The sequence shown here is derived from an EMBL/GenBank/DDBJ whole genome shotgun (WGS) entry which is preliminary data.</text>
</comment>
<keyword evidence="6" id="KW-0472">Membrane</keyword>
<dbReference type="PANTHER" id="PTHR43179:SF12">
    <property type="entry name" value="GALACTOFURANOSYLTRANSFERASE GLFT2"/>
    <property type="match status" value="1"/>
</dbReference>
<dbReference type="InterPro" id="IPR029044">
    <property type="entry name" value="Nucleotide-diphossugar_trans"/>
</dbReference>
<reference evidence="8 9" key="2">
    <citation type="submission" date="2018-06" db="EMBL/GenBank/DDBJ databases">
        <title>Sequencing of bacterial isolates from soil warming experiment in Harvard Forest, Massachusetts, USA.</title>
        <authorList>
            <person name="Deangelis K.PhD."/>
        </authorList>
    </citation>
    <scope>NUCLEOTIDE SEQUENCE [LARGE SCALE GENOMIC DNA]</scope>
    <source>
        <strain evidence="8 9">GAS496</strain>
    </source>
</reference>
<feature type="domain" description="Glycosyltransferase 2-like" evidence="7">
    <location>
        <begin position="7"/>
        <end position="164"/>
    </location>
</feature>
<organism evidence="8 9">
    <name type="scientific">Mycolicibacterium moriokaense</name>
    <dbReference type="NCBI Taxonomy" id="39691"/>
    <lineage>
        <taxon>Bacteria</taxon>
        <taxon>Bacillati</taxon>
        <taxon>Actinomycetota</taxon>
        <taxon>Actinomycetes</taxon>
        <taxon>Mycobacteriales</taxon>
        <taxon>Mycobacteriaceae</taxon>
        <taxon>Mycolicibacterium</taxon>
    </lineage>
</organism>
<keyword evidence="4 8" id="KW-0808">Transferase</keyword>
<name>A0A318H909_9MYCO</name>
<gene>
    <name evidence="8" type="ORF">C8E89_12311</name>
</gene>
<dbReference type="InterPro" id="IPR001173">
    <property type="entry name" value="Glyco_trans_2-like"/>
</dbReference>